<dbReference type="EMBL" id="BAABRN010000058">
    <property type="protein sequence ID" value="GAA5503629.1"/>
    <property type="molecule type" value="Genomic_DNA"/>
</dbReference>
<dbReference type="Proteomes" id="UP001458946">
    <property type="component" value="Unassembled WGS sequence"/>
</dbReference>
<evidence type="ECO:0000313" key="4">
    <source>
        <dbReference type="Proteomes" id="UP001458946"/>
    </source>
</evidence>
<sequence length="117" mass="12051">MKGILLLLALSGSALALPGSVKATARLYAQPNPQSKVVVTLTARTKLEIKSCQGGPKGWCSVTALGKSGFIPRAQVYGNGACTGLISVGLGDLLPSEASYTGNRDRDRDGLGCDTTQ</sequence>
<reference evidence="3 4" key="1">
    <citation type="submission" date="2024-02" db="EMBL/GenBank/DDBJ databases">
        <title>Deinococcus xinjiangensis NBRC 107630.</title>
        <authorList>
            <person name="Ichikawa N."/>
            <person name="Katano-Makiyama Y."/>
            <person name="Hidaka K."/>
        </authorList>
    </citation>
    <scope>NUCLEOTIDE SEQUENCE [LARGE SCALE GENOMIC DNA]</scope>
    <source>
        <strain evidence="3 4">NBRC 107630</strain>
    </source>
</reference>
<dbReference type="RefSeq" id="WP_353543600.1">
    <property type="nucleotide sequence ID" value="NZ_BAABRN010000058.1"/>
</dbReference>
<feature type="region of interest" description="Disordered" evidence="1">
    <location>
        <begin position="98"/>
        <end position="117"/>
    </location>
</feature>
<dbReference type="InterPro" id="IPR010466">
    <property type="entry name" value="DUF1058"/>
</dbReference>
<gene>
    <name evidence="3" type="ORF">Dxin01_03388</name>
</gene>
<evidence type="ECO:0000256" key="2">
    <source>
        <dbReference type="SAM" id="SignalP"/>
    </source>
</evidence>
<keyword evidence="2" id="KW-0732">Signal</keyword>
<comment type="caution">
    <text evidence="3">The sequence shown here is derived from an EMBL/GenBank/DDBJ whole genome shotgun (WGS) entry which is preliminary data.</text>
</comment>
<evidence type="ECO:0008006" key="5">
    <source>
        <dbReference type="Google" id="ProtNLM"/>
    </source>
</evidence>
<organism evidence="3 4">
    <name type="scientific">Deinococcus xinjiangensis</name>
    <dbReference type="NCBI Taxonomy" id="457454"/>
    <lineage>
        <taxon>Bacteria</taxon>
        <taxon>Thermotogati</taxon>
        <taxon>Deinococcota</taxon>
        <taxon>Deinococci</taxon>
        <taxon>Deinococcales</taxon>
        <taxon>Deinococcaceae</taxon>
        <taxon>Deinococcus</taxon>
    </lineage>
</organism>
<keyword evidence="4" id="KW-1185">Reference proteome</keyword>
<dbReference type="Pfam" id="PF06347">
    <property type="entry name" value="SH3_4"/>
    <property type="match status" value="1"/>
</dbReference>
<feature type="chain" id="PRO_5045354045" description="SH3 domain-containing protein" evidence="2">
    <location>
        <begin position="17"/>
        <end position="117"/>
    </location>
</feature>
<evidence type="ECO:0000256" key="1">
    <source>
        <dbReference type="SAM" id="MobiDB-lite"/>
    </source>
</evidence>
<feature type="signal peptide" evidence="2">
    <location>
        <begin position="1"/>
        <end position="16"/>
    </location>
</feature>
<evidence type="ECO:0000313" key="3">
    <source>
        <dbReference type="EMBL" id="GAA5503629.1"/>
    </source>
</evidence>
<name>A0ABP9VEI3_9DEIO</name>
<proteinExistence type="predicted"/>
<protein>
    <recommendedName>
        <fullName evidence="5">SH3 domain-containing protein</fullName>
    </recommendedName>
</protein>
<dbReference type="Gene3D" id="2.30.30.40">
    <property type="entry name" value="SH3 Domains"/>
    <property type="match status" value="1"/>
</dbReference>
<accession>A0ABP9VEI3</accession>